<keyword evidence="2" id="KW-1185">Reference proteome</keyword>
<dbReference type="InterPro" id="IPR023214">
    <property type="entry name" value="HAD_sf"/>
</dbReference>
<comment type="caution">
    <text evidence="1">The sequence shown here is derived from an EMBL/GenBank/DDBJ whole genome shotgun (WGS) entry which is preliminary data.</text>
</comment>
<dbReference type="InterPro" id="IPR036412">
    <property type="entry name" value="HAD-like_sf"/>
</dbReference>
<dbReference type="Gene3D" id="1.10.150.240">
    <property type="entry name" value="Putative phosphatase, domain 2"/>
    <property type="match status" value="1"/>
</dbReference>
<dbReference type="CDD" id="cd07505">
    <property type="entry name" value="HAD_BPGM-like"/>
    <property type="match status" value="1"/>
</dbReference>
<dbReference type="Pfam" id="PF00702">
    <property type="entry name" value="Hydrolase"/>
    <property type="match status" value="1"/>
</dbReference>
<gene>
    <name evidence="1" type="ORF">WKV44_07620</name>
</gene>
<dbReference type="InterPro" id="IPR023198">
    <property type="entry name" value="PGP-like_dom2"/>
</dbReference>
<dbReference type="RefSeq" id="WP_420069860.1">
    <property type="nucleotide sequence ID" value="NZ_JBCHKQ010000003.1"/>
</dbReference>
<dbReference type="NCBIfam" id="TIGR01509">
    <property type="entry name" value="HAD-SF-IA-v3"/>
    <property type="match status" value="1"/>
</dbReference>
<dbReference type="SFLD" id="SFLDG01129">
    <property type="entry name" value="C1.5:_HAD__Beta-PGM__Phosphata"/>
    <property type="match status" value="1"/>
</dbReference>
<organism evidence="1 2">
    <name type="scientific">Rarispira pelagica</name>
    <dbReference type="NCBI Taxonomy" id="3141764"/>
    <lineage>
        <taxon>Bacteria</taxon>
        <taxon>Pseudomonadati</taxon>
        <taxon>Spirochaetota</taxon>
        <taxon>Spirochaetia</taxon>
        <taxon>Winmispirales</taxon>
        <taxon>Winmispiraceae</taxon>
        <taxon>Rarispira</taxon>
    </lineage>
</organism>
<reference evidence="1 2" key="1">
    <citation type="submission" date="2024-03" db="EMBL/GenBank/DDBJ databases">
        <title>Ignisphaera cupida sp. nov., a hyperthermophilic hydrolytic archaeon from a hot spring of Kamchatka, and proposal of Ignisphaeraceae fam. nov.</title>
        <authorList>
            <person name="Podosokorskaya O.A."/>
            <person name="Elcheninov A.G."/>
            <person name="Maltseva A.I."/>
            <person name="Zayulina K.S."/>
            <person name="Novikov A."/>
            <person name="Merkel A.Y."/>
        </authorList>
    </citation>
    <scope>NUCLEOTIDE SEQUENCE [LARGE SCALE GENOMIC DNA]</scope>
    <source>
        <strain evidence="1 2">38H-sp</strain>
    </source>
</reference>
<dbReference type="PROSITE" id="PS01228">
    <property type="entry name" value="COF_1"/>
    <property type="match status" value="1"/>
</dbReference>
<dbReference type="Gene3D" id="3.40.50.1000">
    <property type="entry name" value="HAD superfamily/HAD-like"/>
    <property type="match status" value="1"/>
</dbReference>
<proteinExistence type="predicted"/>
<evidence type="ECO:0000313" key="2">
    <source>
        <dbReference type="Proteomes" id="UP001466331"/>
    </source>
</evidence>
<name>A0ABU9UCL3_9SPIR</name>
<dbReference type="Proteomes" id="UP001466331">
    <property type="component" value="Unassembled WGS sequence"/>
</dbReference>
<sequence>MLKKTEKSPFKLEAAIFDMDGTLLNTEDIYYQADKNFLELFGIEYTSQTHEYMIGKGVKGFLDWTLEQKPDIPYSYQELAALKEKIFLDCAIDNAQVFDHMLPLLKAFAESGIPCAIASGSSLNVIEILTEKTGIRDYFSALVSSENVERPKPYPDVFLETAKRLGVSPSHCVVFEDSLPGVKAALDAGMMCIAIPTIKKEKYAPEFYDAHILFENGAEEFDYNIVLDWLGLSLCSAK</sequence>
<dbReference type="EMBL" id="JBCHKQ010000003">
    <property type="protein sequence ID" value="MEM5948411.1"/>
    <property type="molecule type" value="Genomic_DNA"/>
</dbReference>
<dbReference type="PRINTS" id="PR00413">
    <property type="entry name" value="HADHALOGNASE"/>
</dbReference>
<accession>A0ABU9UCL3</accession>
<dbReference type="SFLD" id="SFLDS00003">
    <property type="entry name" value="Haloacid_Dehalogenase"/>
    <property type="match status" value="1"/>
</dbReference>
<dbReference type="SFLD" id="SFLDG01135">
    <property type="entry name" value="C1.5.6:_HAD__Beta-PGM__Phospha"/>
    <property type="match status" value="1"/>
</dbReference>
<dbReference type="PANTHER" id="PTHR18901:SF38">
    <property type="entry name" value="PSEUDOURIDINE-5'-PHOSPHATASE"/>
    <property type="match status" value="1"/>
</dbReference>
<evidence type="ECO:0000313" key="1">
    <source>
        <dbReference type="EMBL" id="MEM5948411.1"/>
    </source>
</evidence>
<dbReference type="PANTHER" id="PTHR18901">
    <property type="entry name" value="2-DEOXYGLUCOSE-6-PHOSPHATE PHOSPHATASE 2"/>
    <property type="match status" value="1"/>
</dbReference>
<dbReference type="SUPFAM" id="SSF56784">
    <property type="entry name" value="HAD-like"/>
    <property type="match status" value="1"/>
</dbReference>
<protein>
    <submittedName>
        <fullName evidence="1">HAD family phosphatase</fullName>
    </submittedName>
</protein>
<dbReference type="InterPro" id="IPR006439">
    <property type="entry name" value="HAD-SF_hydro_IA"/>
</dbReference>